<dbReference type="AlphaFoldDB" id="A0AA42C149"/>
<keyword evidence="6" id="KW-1185">Reference proteome</keyword>
<dbReference type="Gene3D" id="3.40.50.2300">
    <property type="match status" value="1"/>
</dbReference>
<gene>
    <name evidence="4" type="ORF">NC803_04500</name>
    <name evidence="5" type="ORF">NC856_03430</name>
</gene>
<evidence type="ECO:0000313" key="7">
    <source>
        <dbReference type="Proteomes" id="UP001165569"/>
    </source>
</evidence>
<comment type="caution">
    <text evidence="4">The sequence shown here is derived from an EMBL/GenBank/DDBJ whole genome shotgun (WGS) entry which is preliminary data.</text>
</comment>
<feature type="domain" description="Response regulatory" evidence="2">
    <location>
        <begin position="191"/>
        <end position="320"/>
    </location>
</feature>
<dbReference type="InterPro" id="IPR011006">
    <property type="entry name" value="CheY-like_superfamily"/>
</dbReference>
<dbReference type="SMART" id="SM00448">
    <property type="entry name" value="REC"/>
    <property type="match status" value="1"/>
</dbReference>
<sequence>MDNFQKDIEERTNLTSANKFELLLFRLGSAPSASNDEQSELFGINVFKLREIVPMPALTKAAGMKSPMLGMVNIRGQIIPVIDLPAAAGCVPATGLNILLVTEYARSTQAFAVESVDDIVRLDWSQVLAAEAGVSSSYITSIARLDNDKASNRLALVLDVEQILHDIIPVDRDIRIENAQEKTYPMKPGAIAIVAEDSKVARSLLEQGLNMMSLPYSMHVTGQEAWNKIKAIAQAAQAEGRPISDKIGFVLTDLEMPEMDGFTLTRNIKRDEFLKNIPVIIHSSLSGSANEDHVRNVGADAYVAKFEINELATAINSVLNKASR</sequence>
<evidence type="ECO:0000256" key="1">
    <source>
        <dbReference type="PROSITE-ProRule" id="PRU00169"/>
    </source>
</evidence>
<dbReference type="Gene3D" id="2.30.30.40">
    <property type="entry name" value="SH3 Domains"/>
    <property type="match status" value="1"/>
</dbReference>
<dbReference type="InterPro" id="IPR001789">
    <property type="entry name" value="Sig_transdc_resp-reg_receiver"/>
</dbReference>
<dbReference type="PANTHER" id="PTHR47233:SF4">
    <property type="entry name" value="CHEMOTAXIS SIGNAL TRANSDUCTION PROTEIN"/>
    <property type="match status" value="1"/>
</dbReference>
<dbReference type="InterPro" id="IPR002545">
    <property type="entry name" value="CheW-lke_dom"/>
</dbReference>
<accession>A0AA42C149</accession>
<reference evidence="4" key="1">
    <citation type="submission" date="2022-04" db="EMBL/GenBank/DDBJ databases">
        <title>Brenneria sp. isolated from walnut trees in Serbia.</title>
        <authorList>
            <person name="Gasic K."/>
            <person name="Zlatkovic N."/>
            <person name="Kuzmanovic N."/>
        </authorList>
    </citation>
    <scope>NUCLEOTIDE SEQUENCE</scope>
    <source>
        <strain evidence="5">KBI 423</strain>
        <strain evidence="4">KBI 447</strain>
    </source>
</reference>
<dbReference type="GO" id="GO:0000160">
    <property type="term" value="P:phosphorelay signal transduction system"/>
    <property type="evidence" value="ECO:0007669"/>
    <property type="project" value="InterPro"/>
</dbReference>
<dbReference type="RefSeq" id="WP_264089039.1">
    <property type="nucleotide sequence ID" value="NZ_JAMPJT010000002.1"/>
</dbReference>
<dbReference type="Pfam" id="PF00072">
    <property type="entry name" value="Response_reg"/>
    <property type="match status" value="1"/>
</dbReference>
<dbReference type="GO" id="GO:0006935">
    <property type="term" value="P:chemotaxis"/>
    <property type="evidence" value="ECO:0007669"/>
    <property type="project" value="InterPro"/>
</dbReference>
<dbReference type="SUPFAM" id="SSF50341">
    <property type="entry name" value="CheW-like"/>
    <property type="match status" value="1"/>
</dbReference>
<dbReference type="InterPro" id="IPR024181">
    <property type="entry name" value="Chemotax_regulator_CheV"/>
</dbReference>
<evidence type="ECO:0000313" key="6">
    <source>
        <dbReference type="Proteomes" id="UP001165568"/>
    </source>
</evidence>
<dbReference type="PROSITE" id="PS50851">
    <property type="entry name" value="CHEW"/>
    <property type="match status" value="1"/>
</dbReference>
<proteinExistence type="predicted"/>
<protein>
    <submittedName>
        <fullName evidence="4">Chemotaxis protein</fullName>
    </submittedName>
</protein>
<feature type="domain" description="CheW-like" evidence="3">
    <location>
        <begin position="19"/>
        <end position="169"/>
    </location>
</feature>
<dbReference type="EMBL" id="JAMPJT010000002">
    <property type="protein sequence ID" value="MCV9878107.1"/>
    <property type="molecule type" value="Genomic_DNA"/>
</dbReference>
<name>A0AA42C149_9GAMM</name>
<dbReference type="Pfam" id="PF01584">
    <property type="entry name" value="CheW"/>
    <property type="match status" value="1"/>
</dbReference>
<dbReference type="PANTHER" id="PTHR47233">
    <property type="entry name" value="CHEMOTAXIS PROTEIN CHEV"/>
    <property type="match status" value="1"/>
</dbReference>
<evidence type="ECO:0000313" key="5">
    <source>
        <dbReference type="EMBL" id="MCV9881329.1"/>
    </source>
</evidence>
<evidence type="ECO:0000259" key="3">
    <source>
        <dbReference type="PROSITE" id="PS50851"/>
    </source>
</evidence>
<evidence type="ECO:0000313" key="4">
    <source>
        <dbReference type="EMBL" id="MCV9878107.1"/>
    </source>
</evidence>
<dbReference type="PIRSF" id="PIRSF002867">
    <property type="entry name" value="CheV"/>
    <property type="match status" value="1"/>
</dbReference>
<evidence type="ECO:0000259" key="2">
    <source>
        <dbReference type="PROSITE" id="PS50110"/>
    </source>
</evidence>
<dbReference type="EMBL" id="JAMPJU010000002">
    <property type="protein sequence ID" value="MCV9881329.1"/>
    <property type="molecule type" value="Genomic_DNA"/>
</dbReference>
<dbReference type="PROSITE" id="PS50110">
    <property type="entry name" value="RESPONSE_REGULATORY"/>
    <property type="match status" value="1"/>
</dbReference>
<dbReference type="SMART" id="SM00260">
    <property type="entry name" value="CheW"/>
    <property type="match status" value="1"/>
</dbReference>
<feature type="modified residue" description="4-aspartylphosphate" evidence="1">
    <location>
        <position position="253"/>
    </location>
</feature>
<dbReference type="Gene3D" id="2.40.50.180">
    <property type="entry name" value="CheA-289, Domain 4"/>
    <property type="match status" value="1"/>
</dbReference>
<dbReference type="Proteomes" id="UP001165568">
    <property type="component" value="Unassembled WGS sequence"/>
</dbReference>
<dbReference type="SUPFAM" id="SSF52172">
    <property type="entry name" value="CheY-like"/>
    <property type="match status" value="1"/>
</dbReference>
<dbReference type="InterPro" id="IPR036061">
    <property type="entry name" value="CheW-like_dom_sf"/>
</dbReference>
<organism evidence="4 7">
    <name type="scientific">Brenneria izbisi</name>
    <dbReference type="NCBI Taxonomy" id="2939450"/>
    <lineage>
        <taxon>Bacteria</taxon>
        <taxon>Pseudomonadati</taxon>
        <taxon>Pseudomonadota</taxon>
        <taxon>Gammaproteobacteria</taxon>
        <taxon>Enterobacterales</taxon>
        <taxon>Pectobacteriaceae</taxon>
        <taxon>Brenneria</taxon>
    </lineage>
</organism>
<keyword evidence="1" id="KW-0597">Phosphoprotein</keyword>
<dbReference type="Proteomes" id="UP001165569">
    <property type="component" value="Unassembled WGS sequence"/>
</dbReference>